<evidence type="ECO:0000259" key="5">
    <source>
        <dbReference type="SMART" id="SM00331"/>
    </source>
</evidence>
<dbReference type="PANTHER" id="PTHR43156">
    <property type="entry name" value="STAGE II SPORULATION PROTEIN E-RELATED"/>
    <property type="match status" value="1"/>
</dbReference>
<dbReference type="SUPFAM" id="SSF81606">
    <property type="entry name" value="PP2C-like"/>
    <property type="match status" value="1"/>
</dbReference>
<feature type="domain" description="PPM-type phosphatase" evidence="5">
    <location>
        <begin position="465"/>
        <end position="683"/>
    </location>
</feature>
<dbReference type="Proteomes" id="UP000245206">
    <property type="component" value="Unassembled WGS sequence"/>
</dbReference>
<keyword evidence="7" id="KW-1185">Reference proteome</keyword>
<dbReference type="AlphaFoldDB" id="A0A2P2DEF2"/>
<gene>
    <name evidence="6" type="ORF">LPTSP2_23070</name>
</gene>
<dbReference type="PANTHER" id="PTHR43156:SF2">
    <property type="entry name" value="STAGE II SPORULATION PROTEIN E"/>
    <property type="match status" value="1"/>
</dbReference>
<keyword evidence="4" id="KW-0732">Signal</keyword>
<feature type="transmembrane region" description="Helical" evidence="3">
    <location>
        <begin position="189"/>
        <end position="207"/>
    </location>
</feature>
<dbReference type="InterPro" id="IPR011623">
    <property type="entry name" value="7TMR_DISM_rcpt_extracell_dom1"/>
</dbReference>
<feature type="transmembrane region" description="Helical" evidence="3">
    <location>
        <begin position="365"/>
        <end position="385"/>
    </location>
</feature>
<comment type="caution">
    <text evidence="6">The sequence shown here is derived from an EMBL/GenBank/DDBJ whole genome shotgun (WGS) entry which is preliminary data.</text>
</comment>
<feature type="transmembrane region" description="Helical" evidence="3">
    <location>
        <begin position="498"/>
        <end position="515"/>
    </location>
</feature>
<feature type="transmembrane region" description="Helical" evidence="3">
    <location>
        <begin position="251"/>
        <end position="269"/>
    </location>
</feature>
<dbReference type="GO" id="GO:0016791">
    <property type="term" value="F:phosphatase activity"/>
    <property type="evidence" value="ECO:0007669"/>
    <property type="project" value="TreeGrafter"/>
</dbReference>
<dbReference type="Gene3D" id="1.25.40.10">
    <property type="entry name" value="Tetratricopeptide repeat domain"/>
    <property type="match status" value="1"/>
</dbReference>
<evidence type="ECO:0000256" key="4">
    <source>
        <dbReference type="SAM" id="SignalP"/>
    </source>
</evidence>
<keyword evidence="3" id="KW-1133">Transmembrane helix</keyword>
<dbReference type="InterPro" id="IPR001932">
    <property type="entry name" value="PPM-type_phosphatase-like_dom"/>
</dbReference>
<sequence length="856" mass="98659">MKKTLYFICCFILFSHSIFALPIDLTKNWYVTIGFETTENPDTKKWKTLESLPLASILSEFEWEKGKLRKVTMAKSFLLSQTDFQKTEDDAFSLHIPYISNYYEIYINQSLVSSNGKIKNEAIEKSGYRRHILIRMKRNQLNIGQNQIRILIAAEEGEELNLYKLFNDYPANIDLASKHLKIEDEYETYMLLFLYIFVGIYHGLFYWKRRQETYNLFYALFSIFLAVYMIFRSQGVYSFGLEPFTQSKIEYFVVFLTPVWLLLFTDVFFRSKISIVSKVYFLFSLVLAVSQIFVNRATSVTLLRIWQISVLVFGVILLYLMISAVRAKNKDAKRLLIGVLFLLGTGTWDILGASGLLPIQNLNLLRFGFLVFVLGIAVVLANRFLRVHRQVEELNLSLEKKVEERTNELQNTLTKVQELKVQQDGDYFLTSLLLDPLSQTKVESTKVLLQSYVKQKKEFEFRGKKREIGGDIIISDSITLNGKSYLVFINGDAMGKSIQGAGGALVLGVVFLSFIKRTQMILENQNKSPERWIKECFYELQTIFESFDGSMLVSVVLGLVEEDTGVLYYLNAEHPWTVLYRDGVASFIEEELELRKIGTKGMDGDVRIRIFPLEKGDILFIGSDGRDDLVLEESGDGNRLINEDETKFLQVVEKSNGDLSLLVENLLDVGTFSDDLTLLRIEWLGSFKRVSKDTLSNLSTDDYLYAKVKLLLDLGNGEEAYQNIESLLSNESLNDDIRINLIREKSRISLLLKKFDVAVESLESIFPFFVTDNEILLQLSFAYRKSKNIKKAIDLGERLRARDPKHIRNLINLVECYRLIGNAERAKKIFHRLAMITPDHPQVIKLKELLEEEIKS</sequence>
<evidence type="ECO:0000256" key="1">
    <source>
        <dbReference type="ARBA" id="ARBA00022801"/>
    </source>
</evidence>
<dbReference type="InterPro" id="IPR052016">
    <property type="entry name" value="Bact_Sigma-Reg"/>
</dbReference>
<dbReference type="InterPro" id="IPR011990">
    <property type="entry name" value="TPR-like_helical_dom_sf"/>
</dbReference>
<proteinExistence type="predicted"/>
<feature type="transmembrane region" description="Helical" evidence="3">
    <location>
        <begin position="214"/>
        <end position="231"/>
    </location>
</feature>
<evidence type="ECO:0000313" key="6">
    <source>
        <dbReference type="EMBL" id="GBF43011.1"/>
    </source>
</evidence>
<keyword evidence="1" id="KW-0378">Hydrolase</keyword>
<protein>
    <submittedName>
        <fullName evidence="6">SpoIIE-like protein phosphatase domain protein</fullName>
    </submittedName>
</protein>
<evidence type="ECO:0000256" key="3">
    <source>
        <dbReference type="SAM" id="Phobius"/>
    </source>
</evidence>
<organism evidence="6 7">
    <name type="scientific">Leptospira ellinghausenii</name>
    <dbReference type="NCBI Taxonomy" id="1917822"/>
    <lineage>
        <taxon>Bacteria</taxon>
        <taxon>Pseudomonadati</taxon>
        <taxon>Spirochaetota</taxon>
        <taxon>Spirochaetia</taxon>
        <taxon>Leptospirales</taxon>
        <taxon>Leptospiraceae</taxon>
        <taxon>Leptospira</taxon>
    </lineage>
</organism>
<keyword evidence="3" id="KW-0472">Membrane</keyword>
<dbReference type="EMBL" id="BFAZ01000009">
    <property type="protein sequence ID" value="GBF43011.1"/>
    <property type="molecule type" value="Genomic_DNA"/>
</dbReference>
<feature type="transmembrane region" description="Helical" evidence="3">
    <location>
        <begin position="335"/>
        <end position="359"/>
    </location>
</feature>
<feature type="coiled-coil region" evidence="2">
    <location>
        <begin position="388"/>
        <end position="422"/>
    </location>
</feature>
<dbReference type="SUPFAM" id="SSF48452">
    <property type="entry name" value="TPR-like"/>
    <property type="match status" value="1"/>
</dbReference>
<feature type="chain" id="PRO_5015160126" evidence="4">
    <location>
        <begin position="21"/>
        <end position="856"/>
    </location>
</feature>
<dbReference type="InterPro" id="IPR036457">
    <property type="entry name" value="PPM-type-like_dom_sf"/>
</dbReference>
<name>A0A2P2DEF2_9LEPT</name>
<dbReference type="Pfam" id="PF07228">
    <property type="entry name" value="SpoIIE"/>
    <property type="match status" value="1"/>
</dbReference>
<keyword evidence="2" id="KW-0175">Coiled coil</keyword>
<dbReference type="SMART" id="SM00331">
    <property type="entry name" value="PP2C_SIG"/>
    <property type="match status" value="1"/>
</dbReference>
<feature type="transmembrane region" description="Helical" evidence="3">
    <location>
        <begin position="276"/>
        <end position="293"/>
    </location>
</feature>
<dbReference type="Gene3D" id="3.60.40.10">
    <property type="entry name" value="PPM-type phosphatase domain"/>
    <property type="match status" value="1"/>
</dbReference>
<feature type="signal peptide" evidence="4">
    <location>
        <begin position="1"/>
        <end position="20"/>
    </location>
</feature>
<dbReference type="OrthoDB" id="310377at2"/>
<keyword evidence="3" id="KW-0812">Transmembrane</keyword>
<dbReference type="RefSeq" id="WP_108960017.1">
    <property type="nucleotide sequence ID" value="NZ_BFAZ01000009.1"/>
</dbReference>
<feature type="transmembrane region" description="Helical" evidence="3">
    <location>
        <begin position="305"/>
        <end position="323"/>
    </location>
</feature>
<accession>A0A2P2DEF2</accession>
<evidence type="ECO:0000313" key="7">
    <source>
        <dbReference type="Proteomes" id="UP000245206"/>
    </source>
</evidence>
<reference evidence="7" key="1">
    <citation type="journal article" date="2019" name="Microbiol. Immunol.">
        <title>Molecular and phenotypic characterization of Leptospira johnsonii sp. nov., Leptospira ellinghausenii sp. nov. and Leptospira ryugenii sp. nov. isolated from soil and water in Japan.</title>
        <authorList>
            <person name="Masuzawa T."/>
            <person name="Saito M."/>
            <person name="Nakao R."/>
            <person name="Nikaido Y."/>
            <person name="Matsumoto M."/>
            <person name="Ogawa M."/>
            <person name="Yokoyama M."/>
            <person name="Hidaka Y."/>
            <person name="Tomita J."/>
            <person name="Sakakibara K."/>
            <person name="Suzuki K."/>
            <person name="Yasuda S."/>
            <person name="Sato H."/>
            <person name="Yamaguchi M."/>
            <person name="Yoshida S.I."/>
            <person name="Koizumi N."/>
            <person name="Kawamura Y."/>
        </authorList>
    </citation>
    <scope>NUCLEOTIDE SEQUENCE [LARGE SCALE GENOMIC DNA]</scope>
    <source>
        <strain evidence="7">E18</strain>
    </source>
</reference>
<evidence type="ECO:0000256" key="2">
    <source>
        <dbReference type="SAM" id="Coils"/>
    </source>
</evidence>
<dbReference type="Pfam" id="PF14559">
    <property type="entry name" value="TPR_19"/>
    <property type="match status" value="1"/>
</dbReference>
<dbReference type="Pfam" id="PF07695">
    <property type="entry name" value="7TMR-DISM_7TM"/>
    <property type="match status" value="1"/>
</dbReference>